<dbReference type="RefSeq" id="WP_160333004.1">
    <property type="nucleotide sequence ID" value="NZ_WSRS01000051.1"/>
</dbReference>
<reference evidence="4 5" key="1">
    <citation type="submission" date="2019-12" db="EMBL/GenBank/DDBJ databases">
        <title>Microbes associate with the intestines of laboratory mice.</title>
        <authorList>
            <person name="Navarre W."/>
            <person name="Wong E."/>
        </authorList>
    </citation>
    <scope>NUCLEOTIDE SEQUENCE [LARGE SCALE GENOMIC DNA]</scope>
    <source>
        <strain evidence="4 5">NM51_B2-22</strain>
    </source>
</reference>
<dbReference type="AlphaFoldDB" id="A0A7X3G8S3"/>
<feature type="domain" description="Peptidase S33 tripeptidyl aminopeptidase-like C-terminal" evidence="2">
    <location>
        <begin position="237"/>
        <end position="302"/>
    </location>
</feature>
<dbReference type="GO" id="GO:0016020">
    <property type="term" value="C:membrane"/>
    <property type="evidence" value="ECO:0007669"/>
    <property type="project" value="TreeGrafter"/>
</dbReference>
<dbReference type="InterPro" id="IPR029058">
    <property type="entry name" value="AB_hydrolase_fold"/>
</dbReference>
<gene>
    <name evidence="4" type="ORF">E5983_06150</name>
</gene>
<keyword evidence="4" id="KW-0378">Hydrolase</keyword>
<keyword evidence="1" id="KW-0812">Transmembrane</keyword>
<comment type="caution">
    <text evidence="4">The sequence shown here is derived from an EMBL/GenBank/DDBJ whole genome shotgun (WGS) entry which is preliminary data.</text>
</comment>
<evidence type="ECO:0000313" key="4">
    <source>
        <dbReference type="EMBL" id="MVX59219.1"/>
    </source>
</evidence>
<dbReference type="OrthoDB" id="9780269at2"/>
<dbReference type="SUPFAM" id="SSF53474">
    <property type="entry name" value="alpha/beta-Hydrolases"/>
    <property type="match status" value="1"/>
</dbReference>
<keyword evidence="1" id="KW-0472">Membrane</keyword>
<evidence type="ECO:0000313" key="5">
    <source>
        <dbReference type="Proteomes" id="UP000461595"/>
    </source>
</evidence>
<dbReference type="Proteomes" id="UP000461595">
    <property type="component" value="Unassembled WGS sequence"/>
</dbReference>
<dbReference type="EMBL" id="WSRS01000051">
    <property type="protein sequence ID" value="MVX59219.1"/>
    <property type="molecule type" value="Genomic_DNA"/>
</dbReference>
<dbReference type="Pfam" id="PF08386">
    <property type="entry name" value="Abhydrolase_4"/>
    <property type="match status" value="1"/>
</dbReference>
<dbReference type="PROSITE" id="PS51257">
    <property type="entry name" value="PROKAR_LIPOPROTEIN"/>
    <property type="match status" value="1"/>
</dbReference>
<dbReference type="GO" id="GO:0016787">
    <property type="term" value="F:hydrolase activity"/>
    <property type="evidence" value="ECO:0007669"/>
    <property type="project" value="UniProtKB-KW"/>
</dbReference>
<accession>A0A7X3G8S3</accession>
<dbReference type="PANTHER" id="PTHR43798">
    <property type="entry name" value="MONOACYLGLYCEROL LIPASE"/>
    <property type="match status" value="1"/>
</dbReference>
<dbReference type="Pfam" id="PF12146">
    <property type="entry name" value="Hydrolase_4"/>
    <property type="match status" value="1"/>
</dbReference>
<protein>
    <submittedName>
        <fullName evidence="4">Alpha/beta fold hydrolase</fullName>
    </submittedName>
</protein>
<sequence>MRKGIYIFSILLLALSCFWFFMRKNYEGPTPETVVQAQNTELSLQESSSIVHEDYQVQRDQVNLVGVITADANYKQEKRPLLVIAHGFNNTLENYADYAEELARQGYLVYRFDFYGGSRASKSGGTDMLNMSVLTEKADLEAVVNQLSKEKFVQGDQVTLIGASQGGVVATLYAAEHADRINKLALIFPAFVLFDDVEATYASLGVKSPKDLPDVITHRNAQLGSIYLKDAMSVDIQQEMKKVTAPVMLIHGTVDDVVPYSYSLEALKVFPNSQLVTVEGGGHWIDTNFNQIALPALEEFLRE</sequence>
<dbReference type="InterPro" id="IPR050266">
    <property type="entry name" value="AB_hydrolase_sf"/>
</dbReference>
<dbReference type="InterPro" id="IPR013595">
    <property type="entry name" value="Pept_S33_TAP-like_C"/>
</dbReference>
<proteinExistence type="predicted"/>
<name>A0A7X3G8S3_9STRE</name>
<dbReference type="PANTHER" id="PTHR43798:SF33">
    <property type="entry name" value="HYDROLASE, PUTATIVE (AFU_ORTHOLOGUE AFUA_2G14860)-RELATED"/>
    <property type="match status" value="1"/>
</dbReference>
<evidence type="ECO:0000256" key="1">
    <source>
        <dbReference type="SAM" id="Phobius"/>
    </source>
</evidence>
<evidence type="ECO:0000259" key="2">
    <source>
        <dbReference type="Pfam" id="PF08386"/>
    </source>
</evidence>
<feature type="domain" description="Serine aminopeptidase S33" evidence="3">
    <location>
        <begin position="77"/>
        <end position="194"/>
    </location>
</feature>
<evidence type="ECO:0000259" key="3">
    <source>
        <dbReference type="Pfam" id="PF12146"/>
    </source>
</evidence>
<dbReference type="Gene3D" id="3.40.50.1820">
    <property type="entry name" value="alpha/beta hydrolase"/>
    <property type="match status" value="1"/>
</dbReference>
<organism evidence="4 5">
    <name type="scientific">Streptococcus danieliae</name>
    <dbReference type="NCBI Taxonomy" id="747656"/>
    <lineage>
        <taxon>Bacteria</taxon>
        <taxon>Bacillati</taxon>
        <taxon>Bacillota</taxon>
        <taxon>Bacilli</taxon>
        <taxon>Lactobacillales</taxon>
        <taxon>Streptococcaceae</taxon>
        <taxon>Streptococcus</taxon>
    </lineage>
</organism>
<feature type="transmembrane region" description="Helical" evidence="1">
    <location>
        <begin position="5"/>
        <end position="22"/>
    </location>
</feature>
<keyword evidence="1" id="KW-1133">Transmembrane helix</keyword>
<dbReference type="InterPro" id="IPR022742">
    <property type="entry name" value="Hydrolase_4"/>
</dbReference>